<dbReference type="Pfam" id="PF04488">
    <property type="entry name" value="Gly_transf_sug"/>
    <property type="match status" value="1"/>
</dbReference>
<comment type="caution">
    <text evidence="3">The sequence shown here is derived from an EMBL/GenBank/DDBJ whole genome shotgun (WGS) entry which is preliminary data.</text>
</comment>
<evidence type="ECO:0000313" key="3">
    <source>
        <dbReference type="EMBL" id="KAL3864900.1"/>
    </source>
</evidence>
<name>A0ABD3VU80_SINWO</name>
<dbReference type="InterPro" id="IPR029044">
    <property type="entry name" value="Nucleotide-diphossugar_trans"/>
</dbReference>
<evidence type="ECO:0000256" key="1">
    <source>
        <dbReference type="ARBA" id="ARBA00022679"/>
    </source>
</evidence>
<reference evidence="3 4" key="1">
    <citation type="submission" date="2024-11" db="EMBL/GenBank/DDBJ databases">
        <title>Chromosome-level genome assembly of the freshwater bivalve Anodonta woodiana.</title>
        <authorList>
            <person name="Chen X."/>
        </authorList>
    </citation>
    <scope>NUCLEOTIDE SEQUENCE [LARGE SCALE GENOMIC DNA]</scope>
    <source>
        <strain evidence="3">MN2024</strain>
        <tissue evidence="3">Gills</tissue>
    </source>
</reference>
<dbReference type="SUPFAM" id="SSF53448">
    <property type="entry name" value="Nucleotide-diphospho-sugar transferases"/>
    <property type="match status" value="1"/>
</dbReference>
<keyword evidence="1" id="KW-0808">Transferase</keyword>
<evidence type="ECO:0000313" key="4">
    <source>
        <dbReference type="Proteomes" id="UP001634394"/>
    </source>
</evidence>
<sequence length="377" mass="44530">MRTGRMLKLKYIGCIASMLFVLYLGLRLIYHSQITEISKEHMMQRCGISICTPCQYLHPAKTNEPLDSLRSDAFHVAQYKTFPPIKTIKLEDLPTSGEDRIEKILHQKWNTINIPIQFKDYVKSFIDNHLSWKYMFWTDQSTRLFIHDHYPNLLSLYDNYVNPLNRADAMRYMLLFYYGGVYSDLDVQSLRPLDPMIKKYSCILAQEPPIHSIVYSNFYEQASTAFMACRKQHPFMKNLVENLYSFFHFANEHDSTGPRFLTFLFRQYSRERGHIKTTDDDYVYLSPPEYFNPTVDPGINNQLAMQCSGFACLSSLRKWQCEQWRIEGLKSEPDTFSFTNHVWAHIAYQSTQFLNQIDIFTIWPGVSVYKYIKDERV</sequence>
<dbReference type="InterPro" id="IPR051706">
    <property type="entry name" value="Glycosyltransferase_domain"/>
</dbReference>
<dbReference type="GO" id="GO:0016020">
    <property type="term" value="C:membrane"/>
    <property type="evidence" value="ECO:0007669"/>
    <property type="project" value="GOC"/>
</dbReference>
<keyword evidence="2" id="KW-0812">Transmembrane</keyword>
<dbReference type="Proteomes" id="UP001634394">
    <property type="component" value="Unassembled WGS sequence"/>
</dbReference>
<keyword evidence="2" id="KW-1133">Transmembrane helix</keyword>
<accession>A0ABD3VU80</accession>
<evidence type="ECO:0000256" key="2">
    <source>
        <dbReference type="SAM" id="Phobius"/>
    </source>
</evidence>
<keyword evidence="2" id="KW-0472">Membrane</keyword>
<dbReference type="EMBL" id="JBJQND010000010">
    <property type="protein sequence ID" value="KAL3864900.1"/>
    <property type="molecule type" value="Genomic_DNA"/>
</dbReference>
<keyword evidence="4" id="KW-1185">Reference proteome</keyword>
<dbReference type="PANTHER" id="PTHR32385:SF15">
    <property type="entry name" value="INOSITOL PHOSPHOCERAMIDE MANNOSYLTRANSFERASE 1"/>
    <property type="match status" value="1"/>
</dbReference>
<gene>
    <name evidence="3" type="ORF">ACJMK2_006547</name>
</gene>
<dbReference type="PANTHER" id="PTHR32385">
    <property type="entry name" value="MANNOSYL PHOSPHORYLINOSITOL CERAMIDE SYNTHASE"/>
    <property type="match status" value="1"/>
</dbReference>
<dbReference type="Gene3D" id="3.90.550.20">
    <property type="match status" value="1"/>
</dbReference>
<organism evidence="3 4">
    <name type="scientific">Sinanodonta woodiana</name>
    <name type="common">Chinese pond mussel</name>
    <name type="synonym">Anodonta woodiana</name>
    <dbReference type="NCBI Taxonomy" id="1069815"/>
    <lineage>
        <taxon>Eukaryota</taxon>
        <taxon>Metazoa</taxon>
        <taxon>Spiralia</taxon>
        <taxon>Lophotrochozoa</taxon>
        <taxon>Mollusca</taxon>
        <taxon>Bivalvia</taxon>
        <taxon>Autobranchia</taxon>
        <taxon>Heteroconchia</taxon>
        <taxon>Palaeoheterodonta</taxon>
        <taxon>Unionida</taxon>
        <taxon>Unionoidea</taxon>
        <taxon>Unionidae</taxon>
        <taxon>Unioninae</taxon>
        <taxon>Sinanodonta</taxon>
    </lineage>
</organism>
<protein>
    <submittedName>
        <fullName evidence="3">Uncharacterized protein</fullName>
    </submittedName>
</protein>
<dbReference type="AlphaFoldDB" id="A0ABD3VU80"/>
<dbReference type="GO" id="GO:0016740">
    <property type="term" value="F:transferase activity"/>
    <property type="evidence" value="ECO:0007669"/>
    <property type="project" value="UniProtKB-KW"/>
</dbReference>
<feature type="transmembrane region" description="Helical" evidence="2">
    <location>
        <begin position="12"/>
        <end position="30"/>
    </location>
</feature>
<proteinExistence type="predicted"/>
<dbReference type="InterPro" id="IPR007577">
    <property type="entry name" value="GlycoTrfase_DXD_sugar-bd_CS"/>
</dbReference>
<dbReference type="GO" id="GO:0006688">
    <property type="term" value="P:glycosphingolipid biosynthetic process"/>
    <property type="evidence" value="ECO:0007669"/>
    <property type="project" value="UniProtKB-ARBA"/>
</dbReference>
<dbReference type="GO" id="GO:0006673">
    <property type="term" value="P:inositol phosphoceramide metabolic process"/>
    <property type="evidence" value="ECO:0007669"/>
    <property type="project" value="UniProtKB-ARBA"/>
</dbReference>